<dbReference type="Pfam" id="PF03676">
    <property type="entry name" value="PHAF1"/>
    <property type="match status" value="1"/>
</dbReference>
<keyword evidence="3" id="KW-1185">Reference proteome</keyword>
<name>A0A4S4LI58_9AGAM</name>
<dbReference type="OrthoDB" id="411211at2759"/>
<dbReference type="InterPro" id="IPR005373">
    <property type="entry name" value="PHAF1"/>
</dbReference>
<protein>
    <submittedName>
        <fullName evidence="2">Uncharacterized protein</fullName>
    </submittedName>
</protein>
<sequence length="383" mass="43027">MIKHADSSWERERVVCVCYSVRSTYCTSLWNVIDILRHNTTLFPRVDIKFDAAADSALSPILLHINPHLDLLFTAHHQRLRTISLRRLADPNPPITLTYKDVVLLSASSTRPTYPGEGLQYPGVSFLFDEDGTSGLGLSGAEALKSASNVGSSVREDRYREVKRVVVSQTSLDGAETDALDEVSECDTMEGSIQNAVLKVHDGVILYFYPTASRPIHIRIGVTSAQDLTCDLGAPLRVYYKEDERMAIHSHNRVPDGIEDGYFYNYFQLGVDFLISASNHLVQKVVVHTNIPGTPMFQRYQRCPWEIQGEPEDEEDGNRLEYIFDVISRFLNGPSREQMPSMQLDRTEDERLILPSSTTRLVGFDGIVLEVTEAAQVVTVVLF</sequence>
<dbReference type="PANTHER" id="PTHR13465">
    <property type="entry name" value="UPF0183 PROTEIN"/>
    <property type="match status" value="1"/>
</dbReference>
<evidence type="ECO:0000256" key="1">
    <source>
        <dbReference type="ARBA" id="ARBA00024339"/>
    </source>
</evidence>
<dbReference type="Proteomes" id="UP000308199">
    <property type="component" value="Unassembled WGS sequence"/>
</dbReference>
<evidence type="ECO:0000313" key="3">
    <source>
        <dbReference type="Proteomes" id="UP000308199"/>
    </source>
</evidence>
<dbReference type="EMBL" id="SGPK01000009">
    <property type="protein sequence ID" value="THH11714.1"/>
    <property type="molecule type" value="Genomic_DNA"/>
</dbReference>
<dbReference type="InterPro" id="IPR039156">
    <property type="entry name" value="PHAF1/BROMI"/>
</dbReference>
<comment type="caution">
    <text evidence="2">The sequence shown here is derived from an EMBL/GenBank/DDBJ whole genome shotgun (WGS) entry which is preliminary data.</text>
</comment>
<organism evidence="2 3">
    <name type="scientific">Phellinidium pouzarii</name>
    <dbReference type="NCBI Taxonomy" id="167371"/>
    <lineage>
        <taxon>Eukaryota</taxon>
        <taxon>Fungi</taxon>
        <taxon>Dikarya</taxon>
        <taxon>Basidiomycota</taxon>
        <taxon>Agaricomycotina</taxon>
        <taxon>Agaricomycetes</taxon>
        <taxon>Hymenochaetales</taxon>
        <taxon>Hymenochaetaceae</taxon>
        <taxon>Phellinidium</taxon>
    </lineage>
</organism>
<reference evidence="2 3" key="1">
    <citation type="submission" date="2019-02" db="EMBL/GenBank/DDBJ databases">
        <title>Genome sequencing of the rare red list fungi Phellinidium pouzarii.</title>
        <authorList>
            <person name="Buettner E."/>
            <person name="Kellner H."/>
        </authorList>
    </citation>
    <scope>NUCLEOTIDE SEQUENCE [LARGE SCALE GENOMIC DNA]</scope>
    <source>
        <strain evidence="2 3">DSM 108285</strain>
    </source>
</reference>
<dbReference type="AlphaFoldDB" id="A0A4S4LI58"/>
<proteinExistence type="inferred from homology"/>
<dbReference type="PANTHER" id="PTHR13465:SF2">
    <property type="entry name" value="PHAGOSOME ASSEMBLY FACTOR 1"/>
    <property type="match status" value="1"/>
</dbReference>
<accession>A0A4S4LI58</accession>
<comment type="similarity">
    <text evidence="1">Belongs to the PHAF1 family.</text>
</comment>
<evidence type="ECO:0000313" key="2">
    <source>
        <dbReference type="EMBL" id="THH11714.1"/>
    </source>
</evidence>
<gene>
    <name evidence="2" type="ORF">EW145_g472</name>
</gene>
<dbReference type="GO" id="GO:0043001">
    <property type="term" value="P:Golgi to plasma membrane protein transport"/>
    <property type="evidence" value="ECO:0007669"/>
    <property type="project" value="TreeGrafter"/>
</dbReference>
<dbReference type="GO" id="GO:0005802">
    <property type="term" value="C:trans-Golgi network"/>
    <property type="evidence" value="ECO:0007669"/>
    <property type="project" value="TreeGrafter"/>
</dbReference>